<evidence type="ECO:0000313" key="18">
    <source>
        <dbReference type="EMBL" id="NML26643.1"/>
    </source>
</evidence>
<evidence type="ECO:0000256" key="6">
    <source>
        <dbReference type="ARBA" id="ARBA00022670"/>
    </source>
</evidence>
<dbReference type="InterPro" id="IPR001478">
    <property type="entry name" value="PDZ"/>
</dbReference>
<dbReference type="Pfam" id="PF13365">
    <property type="entry name" value="Trypsin_2"/>
    <property type="match status" value="1"/>
</dbReference>
<dbReference type="SMART" id="SM00228">
    <property type="entry name" value="PDZ"/>
    <property type="match status" value="2"/>
</dbReference>
<dbReference type="Gene3D" id="2.30.42.10">
    <property type="match status" value="2"/>
</dbReference>
<keyword evidence="19" id="KW-1185">Reference proteome</keyword>
<dbReference type="GO" id="GO:0006508">
    <property type="term" value="P:proteolysis"/>
    <property type="evidence" value="ECO:0007669"/>
    <property type="project" value="UniProtKB-KW"/>
</dbReference>
<evidence type="ECO:0000256" key="12">
    <source>
        <dbReference type="ARBA" id="ARBA00023016"/>
    </source>
</evidence>
<accession>A0A848G8B1</accession>
<feature type="binding site" evidence="15">
    <location>
        <position position="164"/>
    </location>
    <ligand>
        <name>substrate</name>
    </ligand>
</feature>
<feature type="chain" id="PRO_5039370609" description="Probable periplasmic serine endoprotease DegP-like" evidence="16">
    <location>
        <begin position="33"/>
        <end position="492"/>
    </location>
</feature>
<evidence type="ECO:0000256" key="9">
    <source>
        <dbReference type="ARBA" id="ARBA00022764"/>
    </source>
</evidence>
<keyword evidence="7 16" id="KW-0732">Signal</keyword>
<dbReference type="GO" id="GO:0042597">
    <property type="term" value="C:periplasmic space"/>
    <property type="evidence" value="ECO:0007669"/>
    <property type="project" value="UniProtKB-SubCell"/>
</dbReference>
<dbReference type="PANTHER" id="PTHR22939">
    <property type="entry name" value="SERINE PROTEASE FAMILY S1C HTRA-RELATED"/>
    <property type="match status" value="1"/>
</dbReference>
<keyword evidence="9" id="KW-0574">Periplasm</keyword>
<dbReference type="SUPFAM" id="SSF50156">
    <property type="entry name" value="PDZ domain-like"/>
    <property type="match status" value="2"/>
</dbReference>
<dbReference type="GO" id="GO:0012501">
    <property type="term" value="P:programmed cell death"/>
    <property type="evidence" value="ECO:0007669"/>
    <property type="project" value="TreeGrafter"/>
</dbReference>
<feature type="binding site" evidence="15">
    <location>
        <begin position="235"/>
        <end position="237"/>
    </location>
    <ligand>
        <name>substrate</name>
    </ligand>
</feature>
<dbReference type="PRINTS" id="PR00834">
    <property type="entry name" value="PROTEASES2C"/>
</dbReference>
<comment type="caution">
    <text evidence="18">The sequence shown here is derived from an EMBL/GenBank/DDBJ whole genome shotgun (WGS) entry which is preliminary data.</text>
</comment>
<dbReference type="NCBIfam" id="TIGR02037">
    <property type="entry name" value="degP_htrA_DO"/>
    <property type="match status" value="1"/>
</dbReference>
<evidence type="ECO:0000256" key="7">
    <source>
        <dbReference type="ARBA" id="ARBA00022729"/>
    </source>
</evidence>
<dbReference type="InterPro" id="IPR009003">
    <property type="entry name" value="Peptidase_S1_PA"/>
</dbReference>
<protein>
    <recommendedName>
        <fullName evidence="5">Probable periplasmic serine endoprotease DegP-like</fullName>
        <ecNumber evidence="4">3.4.21.107</ecNumber>
    </recommendedName>
    <alternativeName>
        <fullName evidence="13">Protease Do</fullName>
    </alternativeName>
</protein>
<dbReference type="EMBL" id="JABBGA010000009">
    <property type="protein sequence ID" value="NML26643.1"/>
    <property type="molecule type" value="Genomic_DNA"/>
</dbReference>
<comment type="similarity">
    <text evidence="3">Belongs to the peptidase S1C family.</text>
</comment>
<name>A0A848G8B1_9RHOO</name>
<dbReference type="InterPro" id="IPR001940">
    <property type="entry name" value="Peptidase_S1C"/>
</dbReference>
<feature type="signal peptide" evidence="16">
    <location>
        <begin position="1"/>
        <end position="32"/>
    </location>
</feature>
<evidence type="ECO:0000256" key="14">
    <source>
        <dbReference type="PIRSR" id="PIRSR611782-1"/>
    </source>
</evidence>
<sequence>MPMFIPAPRHRLAASVSIALAALVTPCVPAGAAPAAADPPAAVGTAGVPDFARITQRYGPAVVNISVSGVRQVTVGPETADPTSDDADADSMQQFLRRFQQQFGGSGASMQVPVRGQGSGFILSEDGLILTNAHVIASAHDVVVKLTDRREFRARVLGSDKRTDIAVLRIDAKQLPTVKVGNPTELQVGQWVLAIGSPFGFENSVSAGVVSAKGRSLPDGSGVPFIQTDAAVNPGNSGGPLFNARGEVVGINSQIYSRTGGFQGLSFAIPIDIALKVQQQIVATGHVSHGLLGVTVQEMNQPLSEAFKLPAPAGALVLDTQRGSPGAQAGLLPGDVILKVGGRPIAAAADLQTLVTLAQPGQHLVFEVWRDGHALRLEVTLGDAGKPVSPPPQPPRDAYLQGRFGLQLRPLLPAERLAIGVVEGVLVDVVEGPAQLAGVQAGDVILAVAGKPVATIDQAREVFKASGGTIALLVQRGNERLFVPVRPVETPR</sequence>
<feature type="active site" description="Charge relay system" evidence="14">
    <location>
        <position position="134"/>
    </location>
</feature>
<organism evidence="18 19">
    <name type="scientific">Zoogloea dura</name>
    <dbReference type="NCBI Taxonomy" id="2728840"/>
    <lineage>
        <taxon>Bacteria</taxon>
        <taxon>Pseudomonadati</taxon>
        <taxon>Pseudomonadota</taxon>
        <taxon>Betaproteobacteria</taxon>
        <taxon>Rhodocyclales</taxon>
        <taxon>Zoogloeaceae</taxon>
        <taxon>Zoogloea</taxon>
    </lineage>
</organism>
<evidence type="ECO:0000256" key="5">
    <source>
        <dbReference type="ARBA" id="ARBA00013958"/>
    </source>
</evidence>
<evidence type="ECO:0000256" key="4">
    <source>
        <dbReference type="ARBA" id="ARBA00013035"/>
    </source>
</evidence>
<evidence type="ECO:0000256" key="10">
    <source>
        <dbReference type="ARBA" id="ARBA00022801"/>
    </source>
</evidence>
<feature type="domain" description="PDZ" evidence="17">
    <location>
        <begin position="405"/>
        <end position="478"/>
    </location>
</feature>
<keyword evidence="6" id="KW-0645">Protease</keyword>
<dbReference type="Pfam" id="PF17820">
    <property type="entry name" value="PDZ_6"/>
    <property type="match status" value="1"/>
</dbReference>
<keyword evidence="8" id="KW-0677">Repeat</keyword>
<dbReference type="InterPro" id="IPR011782">
    <property type="entry name" value="Pept_S1C_Do"/>
</dbReference>
<dbReference type="Pfam" id="PF13180">
    <property type="entry name" value="PDZ_2"/>
    <property type="match status" value="1"/>
</dbReference>
<keyword evidence="11" id="KW-0720">Serine protease</keyword>
<dbReference type="PANTHER" id="PTHR22939:SF130">
    <property type="entry name" value="PERIPLASMIC SERINE ENDOPROTEASE DEGP-LIKE-RELATED"/>
    <property type="match status" value="1"/>
</dbReference>
<feature type="binding site" evidence="15">
    <location>
        <position position="134"/>
    </location>
    <ligand>
        <name>substrate</name>
    </ligand>
</feature>
<comment type="catalytic activity">
    <reaction evidence="1">
        <text>Acts on substrates that are at least partially unfolded. The cleavage site P1 residue is normally between a pair of hydrophobic residues, such as Val-|-Val.</text>
        <dbReference type="EC" id="3.4.21.107"/>
    </reaction>
</comment>
<proteinExistence type="inferred from homology"/>
<evidence type="ECO:0000256" key="1">
    <source>
        <dbReference type="ARBA" id="ARBA00001772"/>
    </source>
</evidence>
<dbReference type="PROSITE" id="PS50106">
    <property type="entry name" value="PDZ"/>
    <property type="match status" value="2"/>
</dbReference>
<comment type="subcellular location">
    <subcellularLocation>
        <location evidence="2">Periplasm</location>
    </subcellularLocation>
</comment>
<gene>
    <name evidence="18" type="ORF">HHL15_12885</name>
</gene>
<reference evidence="18 19" key="1">
    <citation type="submission" date="2020-04" db="EMBL/GenBank/DDBJ databases">
        <title>Zoogloea sp. G-4-1-14 isolated from soil.</title>
        <authorList>
            <person name="Dahal R.H."/>
        </authorList>
    </citation>
    <scope>NUCLEOTIDE SEQUENCE [LARGE SCALE GENOMIC DNA]</scope>
    <source>
        <strain evidence="18 19">G-4-1-14</strain>
    </source>
</reference>
<evidence type="ECO:0000256" key="11">
    <source>
        <dbReference type="ARBA" id="ARBA00022825"/>
    </source>
</evidence>
<dbReference type="InterPro" id="IPR041489">
    <property type="entry name" value="PDZ_6"/>
</dbReference>
<dbReference type="Proteomes" id="UP000580043">
    <property type="component" value="Unassembled WGS sequence"/>
</dbReference>
<feature type="active site" description="Charge relay system" evidence="14">
    <location>
        <position position="237"/>
    </location>
</feature>
<dbReference type="AlphaFoldDB" id="A0A848G8B1"/>
<evidence type="ECO:0000256" key="8">
    <source>
        <dbReference type="ARBA" id="ARBA00022737"/>
    </source>
</evidence>
<dbReference type="Gene3D" id="2.40.10.120">
    <property type="match status" value="1"/>
</dbReference>
<evidence type="ECO:0000256" key="13">
    <source>
        <dbReference type="ARBA" id="ARBA00032850"/>
    </source>
</evidence>
<evidence type="ECO:0000256" key="2">
    <source>
        <dbReference type="ARBA" id="ARBA00004418"/>
    </source>
</evidence>
<feature type="active site" description="Charge relay system" evidence="14">
    <location>
        <position position="164"/>
    </location>
</feature>
<dbReference type="InterPro" id="IPR036034">
    <property type="entry name" value="PDZ_sf"/>
</dbReference>
<keyword evidence="10" id="KW-0378">Hydrolase</keyword>
<dbReference type="RefSeq" id="WP_169146184.1">
    <property type="nucleotide sequence ID" value="NZ_JABBGA010000009.1"/>
</dbReference>
<dbReference type="GO" id="GO:0004252">
    <property type="term" value="F:serine-type endopeptidase activity"/>
    <property type="evidence" value="ECO:0007669"/>
    <property type="project" value="InterPro"/>
</dbReference>
<evidence type="ECO:0000256" key="15">
    <source>
        <dbReference type="PIRSR" id="PIRSR611782-2"/>
    </source>
</evidence>
<evidence type="ECO:0000313" key="19">
    <source>
        <dbReference type="Proteomes" id="UP000580043"/>
    </source>
</evidence>
<evidence type="ECO:0000256" key="3">
    <source>
        <dbReference type="ARBA" id="ARBA00010541"/>
    </source>
</evidence>
<feature type="domain" description="PDZ" evidence="17">
    <location>
        <begin position="281"/>
        <end position="372"/>
    </location>
</feature>
<dbReference type="SUPFAM" id="SSF50494">
    <property type="entry name" value="Trypsin-like serine proteases"/>
    <property type="match status" value="1"/>
</dbReference>
<dbReference type="EC" id="3.4.21.107" evidence="4"/>
<evidence type="ECO:0000256" key="16">
    <source>
        <dbReference type="SAM" id="SignalP"/>
    </source>
</evidence>
<keyword evidence="12" id="KW-0346">Stress response</keyword>
<evidence type="ECO:0000259" key="17">
    <source>
        <dbReference type="PROSITE" id="PS50106"/>
    </source>
</evidence>